<dbReference type="AlphaFoldDB" id="A0A067PKD5"/>
<organism evidence="2 3">
    <name type="scientific">Jaapia argillacea MUCL 33604</name>
    <dbReference type="NCBI Taxonomy" id="933084"/>
    <lineage>
        <taxon>Eukaryota</taxon>
        <taxon>Fungi</taxon>
        <taxon>Dikarya</taxon>
        <taxon>Basidiomycota</taxon>
        <taxon>Agaricomycotina</taxon>
        <taxon>Agaricomycetes</taxon>
        <taxon>Agaricomycetidae</taxon>
        <taxon>Jaapiales</taxon>
        <taxon>Jaapiaceae</taxon>
        <taxon>Jaapia</taxon>
    </lineage>
</organism>
<accession>A0A067PKD5</accession>
<dbReference type="InParanoid" id="A0A067PKD5"/>
<feature type="region of interest" description="Disordered" evidence="1">
    <location>
        <begin position="143"/>
        <end position="210"/>
    </location>
</feature>
<proteinExistence type="predicted"/>
<dbReference type="EMBL" id="KL197748">
    <property type="protein sequence ID" value="KDQ51432.1"/>
    <property type="molecule type" value="Genomic_DNA"/>
</dbReference>
<gene>
    <name evidence="2" type="ORF">JAAARDRAFT_41103</name>
</gene>
<dbReference type="Proteomes" id="UP000027265">
    <property type="component" value="Unassembled WGS sequence"/>
</dbReference>
<evidence type="ECO:0000256" key="1">
    <source>
        <dbReference type="SAM" id="MobiDB-lite"/>
    </source>
</evidence>
<reference evidence="3" key="1">
    <citation type="journal article" date="2014" name="Proc. Natl. Acad. Sci. U.S.A.">
        <title>Extensive sampling of basidiomycete genomes demonstrates inadequacy of the white-rot/brown-rot paradigm for wood decay fungi.</title>
        <authorList>
            <person name="Riley R."/>
            <person name="Salamov A.A."/>
            <person name="Brown D.W."/>
            <person name="Nagy L.G."/>
            <person name="Floudas D."/>
            <person name="Held B.W."/>
            <person name="Levasseur A."/>
            <person name="Lombard V."/>
            <person name="Morin E."/>
            <person name="Otillar R."/>
            <person name="Lindquist E.A."/>
            <person name="Sun H."/>
            <person name="LaButti K.M."/>
            <person name="Schmutz J."/>
            <person name="Jabbour D."/>
            <person name="Luo H."/>
            <person name="Baker S.E."/>
            <person name="Pisabarro A.G."/>
            <person name="Walton J.D."/>
            <person name="Blanchette R.A."/>
            <person name="Henrissat B."/>
            <person name="Martin F."/>
            <person name="Cullen D."/>
            <person name="Hibbett D.S."/>
            <person name="Grigoriev I.V."/>
        </authorList>
    </citation>
    <scope>NUCLEOTIDE SEQUENCE [LARGE SCALE GENOMIC DNA]</scope>
    <source>
        <strain evidence="3">MUCL 33604</strain>
    </source>
</reference>
<evidence type="ECO:0000313" key="2">
    <source>
        <dbReference type="EMBL" id="KDQ51432.1"/>
    </source>
</evidence>
<dbReference type="OrthoDB" id="3187054at2759"/>
<name>A0A067PKD5_9AGAM</name>
<feature type="region of interest" description="Disordered" evidence="1">
    <location>
        <begin position="1"/>
        <end position="30"/>
    </location>
</feature>
<sequence>MSHARPILKVSTTTHTPSTPIPKRHKKSVRFPPSPILTQTFHTYSSSTYDRSSIIVDVNPCALPKRGCPGRTYLPSGEGSISRSQRRGGNDVVDMEDAFLGCETFSRCLLSLNVDPLKKTRHPSSAFEPTLSLSLPSLVSDLVSDSDSDEVSTPPPESAHFIPDIRSGPSSSSKCTRSTSFEDVRLPSHPPSPSRPSLIARRTPKARSPTHILTPIHQLSTHTPTPTRPSRRPKPMVLIPSIRIIHPDESVSYLTESFLRIEDDSDSDGYQSSALRGRSTSKSSLDYFNLPRERRRNVGLRLGLVEDEGCLGGF</sequence>
<dbReference type="HOGENOM" id="CLU_885850_0_0_1"/>
<feature type="compositionally biased region" description="Low complexity" evidence="1">
    <location>
        <begin position="166"/>
        <end position="179"/>
    </location>
</feature>
<keyword evidence="3" id="KW-1185">Reference proteome</keyword>
<evidence type="ECO:0000313" key="3">
    <source>
        <dbReference type="Proteomes" id="UP000027265"/>
    </source>
</evidence>
<protein>
    <submittedName>
        <fullName evidence="2">Uncharacterized protein</fullName>
    </submittedName>
</protein>